<dbReference type="GO" id="GO:0006559">
    <property type="term" value="P:L-phenylalanine catabolic process"/>
    <property type="evidence" value="ECO:0007669"/>
    <property type="project" value="TreeGrafter"/>
</dbReference>
<dbReference type="PROSITE" id="PS50404">
    <property type="entry name" value="GST_NTER"/>
    <property type="match status" value="1"/>
</dbReference>
<dbReference type="Pfam" id="PF00043">
    <property type="entry name" value="GST_C"/>
    <property type="match status" value="1"/>
</dbReference>
<dbReference type="InterPro" id="IPR004045">
    <property type="entry name" value="Glutathione_S-Trfase_N"/>
</dbReference>
<feature type="domain" description="GST N-terminal" evidence="2">
    <location>
        <begin position="1"/>
        <end position="86"/>
    </location>
</feature>
<dbReference type="SFLD" id="SFLDG00358">
    <property type="entry name" value="Main_(cytGST)"/>
    <property type="match status" value="1"/>
</dbReference>
<dbReference type="GO" id="GO:0016034">
    <property type="term" value="F:maleylacetoacetate isomerase activity"/>
    <property type="evidence" value="ECO:0007669"/>
    <property type="project" value="UniProtKB-EC"/>
</dbReference>
<dbReference type="InterPro" id="IPR005955">
    <property type="entry name" value="GST_Zeta"/>
</dbReference>
<comment type="similarity">
    <text evidence="1">Belongs to the GST superfamily. Zeta family.</text>
</comment>
<comment type="caution">
    <text evidence="4">The sequence shown here is derived from an EMBL/GenBank/DDBJ whole genome shotgun (WGS) entry which is preliminary data.</text>
</comment>
<evidence type="ECO:0000313" key="5">
    <source>
        <dbReference type="Proteomes" id="UP001139333"/>
    </source>
</evidence>
<dbReference type="InterPro" id="IPR010987">
    <property type="entry name" value="Glutathione-S-Trfase_C-like"/>
</dbReference>
<organism evidence="4 5">
    <name type="scientific">Shewanella gaetbuli</name>
    <dbReference type="NCBI Taxonomy" id="220752"/>
    <lineage>
        <taxon>Bacteria</taxon>
        <taxon>Pseudomonadati</taxon>
        <taxon>Pseudomonadota</taxon>
        <taxon>Gammaproteobacteria</taxon>
        <taxon>Alteromonadales</taxon>
        <taxon>Shewanellaceae</taxon>
        <taxon>Shewanella</taxon>
    </lineage>
</organism>
<dbReference type="EMBL" id="JAKIKP010000014">
    <property type="protein sequence ID" value="MCL1144028.1"/>
    <property type="molecule type" value="Genomic_DNA"/>
</dbReference>
<dbReference type="FunFam" id="1.20.1050.10:FF:000017">
    <property type="entry name" value="Maleylacetoacetate isomerase"/>
    <property type="match status" value="1"/>
</dbReference>
<dbReference type="Pfam" id="PF13417">
    <property type="entry name" value="GST_N_3"/>
    <property type="match status" value="1"/>
</dbReference>
<dbReference type="EC" id="5.2.1.2" evidence="4"/>
<dbReference type="NCBIfam" id="TIGR01262">
    <property type="entry name" value="maiA"/>
    <property type="match status" value="1"/>
</dbReference>
<dbReference type="PROSITE" id="PS50405">
    <property type="entry name" value="GST_CTER"/>
    <property type="match status" value="1"/>
</dbReference>
<evidence type="ECO:0000259" key="2">
    <source>
        <dbReference type="PROSITE" id="PS50404"/>
    </source>
</evidence>
<dbReference type="GO" id="GO:0005737">
    <property type="term" value="C:cytoplasm"/>
    <property type="evidence" value="ECO:0007669"/>
    <property type="project" value="InterPro"/>
</dbReference>
<dbReference type="InterPro" id="IPR036249">
    <property type="entry name" value="Thioredoxin-like_sf"/>
</dbReference>
<dbReference type="FunFam" id="3.40.30.10:FF:000293">
    <property type="entry name" value="Maleylacetoacetate isomerase MaiA"/>
    <property type="match status" value="1"/>
</dbReference>
<keyword evidence="5" id="KW-1185">Reference proteome</keyword>
<dbReference type="InterPro" id="IPR034330">
    <property type="entry name" value="GST_Zeta_C"/>
</dbReference>
<dbReference type="CDD" id="cd03042">
    <property type="entry name" value="GST_N_Zeta"/>
    <property type="match status" value="1"/>
</dbReference>
<dbReference type="RefSeq" id="WP_248996697.1">
    <property type="nucleotide sequence ID" value="NZ_JAKIKP010000014.1"/>
</dbReference>
<keyword evidence="4" id="KW-0413">Isomerase</keyword>
<reference evidence="4" key="1">
    <citation type="submission" date="2022-01" db="EMBL/GenBank/DDBJ databases">
        <title>Whole genome-based taxonomy of the Shewanellaceae.</title>
        <authorList>
            <person name="Martin-Rodriguez A.J."/>
        </authorList>
    </citation>
    <scope>NUCLEOTIDE SEQUENCE</scope>
    <source>
        <strain evidence="4">DSM 16422</strain>
    </source>
</reference>
<dbReference type="Gene3D" id="1.20.1050.10">
    <property type="match status" value="1"/>
</dbReference>
<sequence length="216" mass="24822">MKLYGYWRSSAAYRVRIALNLKQLTAEHISVHLVKNGGEQHSKDFEKLNPQHLVPALVDNNNQGEFCLTQSLAIIEYLEEKYPQQAILPANIEDKAIVRAMAQSIACEIHPLDNLRVLQYLVNEMGVDESKKMDWYHHWIHLGFNALESQLSLHAGQYCFGDQVTLADICLVPQVYNAQRFNVDLQAYPHIMRVWQNCNKLDDFIQAAPEQQDDAC</sequence>
<dbReference type="CDD" id="cd03191">
    <property type="entry name" value="GST_C_Zeta"/>
    <property type="match status" value="1"/>
</dbReference>
<dbReference type="InterPro" id="IPR034333">
    <property type="entry name" value="GST_Zeta_N"/>
</dbReference>
<feature type="domain" description="GST C-terminal" evidence="3">
    <location>
        <begin position="91"/>
        <end position="216"/>
    </location>
</feature>
<dbReference type="SFLD" id="SFLDS00019">
    <property type="entry name" value="Glutathione_Transferase_(cytos"/>
    <property type="match status" value="1"/>
</dbReference>
<dbReference type="InterPro" id="IPR004046">
    <property type="entry name" value="GST_C"/>
</dbReference>
<name>A0A9X1ZTX5_9GAMM</name>
<proteinExistence type="inferred from homology"/>
<dbReference type="AlphaFoldDB" id="A0A9X1ZTX5"/>
<dbReference type="InterPro" id="IPR036282">
    <property type="entry name" value="Glutathione-S-Trfase_C_sf"/>
</dbReference>
<dbReference type="Gene3D" id="3.40.30.10">
    <property type="entry name" value="Glutaredoxin"/>
    <property type="match status" value="1"/>
</dbReference>
<dbReference type="InterPro" id="IPR040079">
    <property type="entry name" value="Glutathione_S-Trfase"/>
</dbReference>
<dbReference type="SUPFAM" id="SSF52833">
    <property type="entry name" value="Thioredoxin-like"/>
    <property type="match status" value="1"/>
</dbReference>
<dbReference type="GO" id="GO:0004364">
    <property type="term" value="F:glutathione transferase activity"/>
    <property type="evidence" value="ECO:0007669"/>
    <property type="project" value="TreeGrafter"/>
</dbReference>
<accession>A0A9X1ZTX5</accession>
<dbReference type="SUPFAM" id="SSF47616">
    <property type="entry name" value="GST C-terminal domain-like"/>
    <property type="match status" value="1"/>
</dbReference>
<dbReference type="Proteomes" id="UP001139333">
    <property type="component" value="Unassembled WGS sequence"/>
</dbReference>
<protein>
    <submittedName>
        <fullName evidence="4">Maleylacetoacetate isomerase</fullName>
        <ecNumber evidence="4">5.2.1.2</ecNumber>
    </submittedName>
</protein>
<dbReference type="PANTHER" id="PTHR42673:SF21">
    <property type="entry name" value="GLUTATHIONE S-TRANSFERASE YFCF"/>
    <property type="match status" value="1"/>
</dbReference>
<evidence type="ECO:0000256" key="1">
    <source>
        <dbReference type="ARBA" id="ARBA00010007"/>
    </source>
</evidence>
<gene>
    <name evidence="4" type="primary">maiA</name>
    <name evidence="4" type="ORF">L2672_15210</name>
</gene>
<dbReference type="PANTHER" id="PTHR42673">
    <property type="entry name" value="MALEYLACETOACETATE ISOMERASE"/>
    <property type="match status" value="1"/>
</dbReference>
<evidence type="ECO:0000313" key="4">
    <source>
        <dbReference type="EMBL" id="MCL1144028.1"/>
    </source>
</evidence>
<dbReference type="GO" id="GO:0006749">
    <property type="term" value="P:glutathione metabolic process"/>
    <property type="evidence" value="ECO:0007669"/>
    <property type="project" value="TreeGrafter"/>
</dbReference>
<evidence type="ECO:0000259" key="3">
    <source>
        <dbReference type="PROSITE" id="PS50405"/>
    </source>
</evidence>